<feature type="region of interest" description="Disordered" evidence="1">
    <location>
        <begin position="158"/>
        <end position="526"/>
    </location>
</feature>
<protein>
    <recommendedName>
        <fullName evidence="4">TeaA receptor TeaR</fullName>
    </recommendedName>
</protein>
<dbReference type="HOGENOM" id="CLU_023414_1_0_1"/>
<reference evidence="3" key="1">
    <citation type="journal article" date="2014" name="Genome Announc.">
        <title>Genome sequence and annotation of Acremonium chrysogenum, producer of the beta-lactam antibiotic cephalosporin C.</title>
        <authorList>
            <person name="Terfehr D."/>
            <person name="Dahlmann T.A."/>
            <person name="Specht T."/>
            <person name="Zadra I."/>
            <person name="Kuernsteiner H."/>
            <person name="Kueck U."/>
        </authorList>
    </citation>
    <scope>NUCLEOTIDE SEQUENCE [LARGE SCALE GENOMIC DNA]</scope>
    <source>
        <strain evidence="3">ATCC 11550 / CBS 779.69 / DSM 880 / IAM 14645 / JCM 23072 / IMI 49137</strain>
    </source>
</reference>
<name>A0A086SXZ0_HAPC1</name>
<comment type="caution">
    <text evidence="2">The sequence shown here is derived from an EMBL/GenBank/DDBJ whole genome shotgun (WGS) entry which is preliminary data.</text>
</comment>
<dbReference type="AlphaFoldDB" id="A0A086SXZ0"/>
<evidence type="ECO:0000313" key="2">
    <source>
        <dbReference type="EMBL" id="KFH41972.1"/>
    </source>
</evidence>
<feature type="compositionally biased region" description="Polar residues" evidence="1">
    <location>
        <begin position="234"/>
        <end position="245"/>
    </location>
</feature>
<evidence type="ECO:0000256" key="1">
    <source>
        <dbReference type="SAM" id="MobiDB-lite"/>
    </source>
</evidence>
<feature type="compositionally biased region" description="Polar residues" evidence="1">
    <location>
        <begin position="61"/>
        <end position="73"/>
    </location>
</feature>
<feature type="compositionally biased region" description="Basic and acidic residues" evidence="1">
    <location>
        <begin position="80"/>
        <end position="93"/>
    </location>
</feature>
<feature type="compositionally biased region" description="Basic and acidic residues" evidence="1">
    <location>
        <begin position="505"/>
        <end position="518"/>
    </location>
</feature>
<organism evidence="2 3">
    <name type="scientific">Hapsidospora chrysogenum (strain ATCC 11550 / CBS 779.69 / DSM 880 / IAM 14645 / JCM 23072 / IMI 49137)</name>
    <name type="common">Acremonium chrysogenum</name>
    <dbReference type="NCBI Taxonomy" id="857340"/>
    <lineage>
        <taxon>Eukaryota</taxon>
        <taxon>Fungi</taxon>
        <taxon>Dikarya</taxon>
        <taxon>Ascomycota</taxon>
        <taxon>Pezizomycotina</taxon>
        <taxon>Sordariomycetes</taxon>
        <taxon>Hypocreomycetidae</taxon>
        <taxon>Hypocreales</taxon>
        <taxon>Bionectriaceae</taxon>
        <taxon>Hapsidospora</taxon>
    </lineage>
</organism>
<feature type="compositionally biased region" description="Polar residues" evidence="1">
    <location>
        <begin position="338"/>
        <end position="356"/>
    </location>
</feature>
<feature type="compositionally biased region" description="Polar residues" evidence="1">
    <location>
        <begin position="191"/>
        <end position="205"/>
    </location>
</feature>
<feature type="compositionally biased region" description="Basic and acidic residues" evidence="1">
    <location>
        <begin position="34"/>
        <end position="58"/>
    </location>
</feature>
<feature type="compositionally biased region" description="Polar residues" evidence="1">
    <location>
        <begin position="488"/>
        <end position="500"/>
    </location>
</feature>
<dbReference type="EMBL" id="JPKY01000108">
    <property type="protein sequence ID" value="KFH41972.1"/>
    <property type="molecule type" value="Genomic_DNA"/>
</dbReference>
<keyword evidence="3" id="KW-1185">Reference proteome</keyword>
<feature type="compositionally biased region" description="Low complexity" evidence="1">
    <location>
        <begin position="1"/>
        <end position="21"/>
    </location>
</feature>
<dbReference type="Proteomes" id="UP000029964">
    <property type="component" value="Unassembled WGS sequence"/>
</dbReference>
<dbReference type="STRING" id="857340.A0A086SXZ0"/>
<gene>
    <name evidence="2" type="ORF">ACRE_072880</name>
</gene>
<feature type="compositionally biased region" description="Basic residues" evidence="1">
    <location>
        <begin position="172"/>
        <end position="185"/>
    </location>
</feature>
<feature type="compositionally biased region" description="Basic and acidic residues" evidence="1">
    <location>
        <begin position="391"/>
        <end position="418"/>
    </location>
</feature>
<evidence type="ECO:0000313" key="3">
    <source>
        <dbReference type="Proteomes" id="UP000029964"/>
    </source>
</evidence>
<dbReference type="OrthoDB" id="418495at2759"/>
<evidence type="ECO:0008006" key="4">
    <source>
        <dbReference type="Google" id="ProtNLM"/>
    </source>
</evidence>
<proteinExistence type="predicted"/>
<sequence length="526" mass="57337">MAAVSSQPTTTTATLTPPSSAHVNANEQHPWGQPDDHAETRTHEFKMPAHSADYDARSPTHPGNGNTFTSGAQMATRRMKSADHLSGDYKWDQTIDNSTLLPPYAPEPQGGNANPADMRARSPNKGRSDSGQLEGPAGKLDDDSKWIHRDKLAKIESEELQAAGLFVPRSRAPSKQRRDRSRSNMRRGTDASEQVQTRSRKNSSAVDHRAADTAVPSWDLRTPEEIAEEEANAYFTNNGLGTTSRIPVAKTSPAPISLDYIERGSPATRRQSESPDGDPSLAKTRSRSNSASLRGLEKPNGTLHAKRSHTDISPKKPPTSRKQSSAAKSAALHRPKTRSGSNGGTRPSTRSGESPPTKQPEGDPPWMANSYKPDPRLPPDQQLIPTVARRLQQEKWEKEGTFGDVYDKEFRPLNDKSLLKPPTSETTPAAAEDNQQEQSPAGGEWPLRAETKSPSIRQGAYSTMPKISDKQHVATPTASPLHPPPTPQMFQPQLEPQSPAAQRLPGEKEDADRKKKEGGCGCCVVM</sequence>
<feature type="region of interest" description="Disordered" evidence="1">
    <location>
        <begin position="1"/>
        <end position="145"/>
    </location>
</feature>
<accession>A0A086SXZ0</accession>
<feature type="compositionally biased region" description="Low complexity" evidence="1">
    <location>
        <begin position="320"/>
        <end position="330"/>
    </location>
</feature>